<dbReference type="GeneID" id="28724804"/>
<organism evidence="8 9">
    <name type="scientific">Eremothecium sinecaudum</name>
    <dbReference type="NCBI Taxonomy" id="45286"/>
    <lineage>
        <taxon>Eukaryota</taxon>
        <taxon>Fungi</taxon>
        <taxon>Dikarya</taxon>
        <taxon>Ascomycota</taxon>
        <taxon>Saccharomycotina</taxon>
        <taxon>Saccharomycetes</taxon>
        <taxon>Saccharomycetales</taxon>
        <taxon>Saccharomycetaceae</taxon>
        <taxon>Eremothecium</taxon>
    </lineage>
</organism>
<dbReference type="AlphaFoldDB" id="A0A0X8HU60"/>
<proteinExistence type="inferred from homology"/>
<dbReference type="RefSeq" id="XP_017988510.1">
    <property type="nucleotide sequence ID" value="XM_018133021.1"/>
</dbReference>
<gene>
    <name evidence="8" type="ORF">AW171_hschr53466</name>
</gene>
<evidence type="ECO:0000256" key="5">
    <source>
        <dbReference type="ARBA" id="ARBA00038392"/>
    </source>
</evidence>
<dbReference type="STRING" id="45286.A0A0X8HU60"/>
<evidence type="ECO:0000313" key="9">
    <source>
        <dbReference type="Proteomes" id="UP000243052"/>
    </source>
</evidence>
<dbReference type="InterPro" id="IPR003195">
    <property type="entry name" value="TFIID_TAF13"/>
</dbReference>
<dbReference type="PANTHER" id="PTHR11380:SF5">
    <property type="entry name" value="TRANSCRIPTION INITIATION FACTOR TFIID SUBUNIT 13"/>
    <property type="match status" value="1"/>
</dbReference>
<evidence type="ECO:0000313" key="8">
    <source>
        <dbReference type="EMBL" id="AMD21514.1"/>
    </source>
</evidence>
<evidence type="ECO:0000256" key="4">
    <source>
        <dbReference type="ARBA" id="ARBA00023242"/>
    </source>
</evidence>
<keyword evidence="3" id="KW-0804">Transcription</keyword>
<evidence type="ECO:0000256" key="6">
    <source>
        <dbReference type="ARBA" id="ARBA00040136"/>
    </source>
</evidence>
<evidence type="ECO:0000256" key="1">
    <source>
        <dbReference type="ARBA" id="ARBA00004123"/>
    </source>
</evidence>
<sequence>MSKKLKRTNLFSKDIASLLYAYGDSPQPLVETVQCVDELVSSYLSDICTSAYKCAQTVNRTKIKVEDFKFVLRNDPVKLGRAEELIMMNKVIADARKQFNNLEGKSMKRTTQNDDELEDIREEDGEDASLNAGSAPEPVKRGRKPKKKKTNAAAKA</sequence>
<dbReference type="Pfam" id="PF02269">
    <property type="entry name" value="TFIID-18kDa"/>
    <property type="match status" value="1"/>
</dbReference>
<name>A0A0X8HU60_9SACH</name>
<dbReference type="Gene3D" id="1.10.20.10">
    <property type="entry name" value="Histone, subunit A"/>
    <property type="match status" value="1"/>
</dbReference>
<comment type="similarity">
    <text evidence="5">Belongs to the TAF13 family.</text>
</comment>
<evidence type="ECO:0000256" key="2">
    <source>
        <dbReference type="ARBA" id="ARBA00023015"/>
    </source>
</evidence>
<dbReference type="InterPro" id="IPR009072">
    <property type="entry name" value="Histone-fold"/>
</dbReference>
<dbReference type="GO" id="GO:0046982">
    <property type="term" value="F:protein heterodimerization activity"/>
    <property type="evidence" value="ECO:0007669"/>
    <property type="project" value="InterPro"/>
</dbReference>
<dbReference type="PANTHER" id="PTHR11380">
    <property type="entry name" value="TRANSCRIPTION INITIATION FACTOR TFIID/SUPT3-RELATED"/>
    <property type="match status" value="1"/>
</dbReference>
<feature type="compositionally biased region" description="Acidic residues" evidence="7">
    <location>
        <begin position="113"/>
        <end position="127"/>
    </location>
</feature>
<keyword evidence="9" id="KW-1185">Reference proteome</keyword>
<comment type="subcellular location">
    <subcellularLocation>
        <location evidence="1">Nucleus</location>
    </subcellularLocation>
</comment>
<accession>A0A0X8HU60</accession>
<dbReference type="EMBL" id="CP014245">
    <property type="protein sequence ID" value="AMD21514.1"/>
    <property type="molecule type" value="Genomic_DNA"/>
</dbReference>
<dbReference type="SUPFAM" id="SSF47113">
    <property type="entry name" value="Histone-fold"/>
    <property type="match status" value="1"/>
</dbReference>
<dbReference type="OrthoDB" id="10266074at2759"/>
<reference evidence="8 9" key="1">
    <citation type="submission" date="2016-01" db="EMBL/GenBank/DDBJ databases">
        <title>Genome sequence of the yeast Holleya sinecauda.</title>
        <authorList>
            <person name="Dietrich F.S."/>
        </authorList>
    </citation>
    <scope>NUCLEOTIDE SEQUENCE [LARGE SCALE GENOMIC DNA]</scope>
    <source>
        <strain evidence="8 9">ATCC 58844</strain>
    </source>
</reference>
<evidence type="ECO:0000256" key="7">
    <source>
        <dbReference type="SAM" id="MobiDB-lite"/>
    </source>
</evidence>
<evidence type="ECO:0000256" key="3">
    <source>
        <dbReference type="ARBA" id="ARBA00023163"/>
    </source>
</evidence>
<protein>
    <recommendedName>
        <fullName evidence="6">Transcription initiation factor TFIID subunit 13</fullName>
    </recommendedName>
</protein>
<dbReference type="GO" id="GO:0005669">
    <property type="term" value="C:transcription factor TFIID complex"/>
    <property type="evidence" value="ECO:0007669"/>
    <property type="project" value="TreeGrafter"/>
</dbReference>
<feature type="compositionally biased region" description="Basic residues" evidence="7">
    <location>
        <begin position="141"/>
        <end position="150"/>
    </location>
</feature>
<dbReference type="CDD" id="cd07978">
    <property type="entry name" value="HFD_TAF13"/>
    <property type="match status" value="1"/>
</dbReference>
<keyword evidence="4" id="KW-0539">Nucleus</keyword>
<dbReference type="GO" id="GO:0051123">
    <property type="term" value="P:RNA polymerase II preinitiation complex assembly"/>
    <property type="evidence" value="ECO:0007669"/>
    <property type="project" value="TreeGrafter"/>
</dbReference>
<dbReference type="Proteomes" id="UP000243052">
    <property type="component" value="Chromosome v"/>
</dbReference>
<feature type="region of interest" description="Disordered" evidence="7">
    <location>
        <begin position="102"/>
        <end position="156"/>
    </location>
</feature>
<keyword evidence="2" id="KW-0805">Transcription regulation</keyword>